<evidence type="ECO:0008006" key="3">
    <source>
        <dbReference type="Google" id="ProtNLM"/>
    </source>
</evidence>
<reference evidence="1 2" key="1">
    <citation type="submission" date="2014-10" db="EMBL/GenBank/DDBJ databases">
        <title>Draft genome sequence of Novosphingobium subterraneum DSM 12447.</title>
        <authorList>
            <person name="Gan H.M."/>
            <person name="Gan H.Y."/>
            <person name="Savka M.A."/>
        </authorList>
    </citation>
    <scope>NUCLEOTIDE SEQUENCE [LARGE SCALE GENOMIC DNA]</scope>
    <source>
        <strain evidence="1 2">DSM 12447</strain>
    </source>
</reference>
<protein>
    <recommendedName>
        <fullName evidence="3">Lipoprotein</fullName>
    </recommendedName>
</protein>
<keyword evidence="2" id="KW-1185">Reference proteome</keyword>
<name>A0A0B9A1M9_9SPHN</name>
<proteinExistence type="predicted"/>
<evidence type="ECO:0000313" key="1">
    <source>
        <dbReference type="EMBL" id="KHS43253.1"/>
    </source>
</evidence>
<dbReference type="EMBL" id="JRVC01000023">
    <property type="protein sequence ID" value="KHS43253.1"/>
    <property type="molecule type" value="Genomic_DNA"/>
</dbReference>
<dbReference type="PROSITE" id="PS51257">
    <property type="entry name" value="PROKAR_LIPOPROTEIN"/>
    <property type="match status" value="1"/>
</dbReference>
<organism evidence="1 2">
    <name type="scientific">Novosphingobium subterraneum</name>
    <dbReference type="NCBI Taxonomy" id="48936"/>
    <lineage>
        <taxon>Bacteria</taxon>
        <taxon>Pseudomonadati</taxon>
        <taxon>Pseudomonadota</taxon>
        <taxon>Alphaproteobacteria</taxon>
        <taxon>Sphingomonadales</taxon>
        <taxon>Sphingomonadaceae</taxon>
        <taxon>Novosphingobium</taxon>
    </lineage>
</organism>
<dbReference type="AlphaFoldDB" id="A0A0B9A1M9"/>
<comment type="caution">
    <text evidence="1">The sequence shown here is derived from an EMBL/GenBank/DDBJ whole genome shotgun (WGS) entry which is preliminary data.</text>
</comment>
<dbReference type="Proteomes" id="UP000031338">
    <property type="component" value="Unassembled WGS sequence"/>
</dbReference>
<accession>A0A0B9A1M9</accession>
<sequence length="286" mass="30816">MQRSWALAAATLATLLLAGCLLLPGKFTSAIDLRRDGSFSFTYKGEIHVLALSKLAAEERNRKNETAPFEPSSCFDDEKVEERACTDGEIAEQKKAWEEEVAASKAAAAEKQKSDEQMAKAMLGGIDPSDPRAAQEFAERLRRQKGWKSVIDKGDGKFEVEYAITGKLTHDFSFPMIEKLPMVMPFVTFIRRADGSVRIDAPAFASGAASSPIMGMAAMAADEKSGKAGGDGMPVLDGVLMLSTDGEILANNTDEGPVASPSGKTLQWKVNERTKEAPTALIRIAP</sequence>
<evidence type="ECO:0000313" key="2">
    <source>
        <dbReference type="Proteomes" id="UP000031338"/>
    </source>
</evidence>
<dbReference type="RefSeq" id="WP_052242654.1">
    <property type="nucleotide sequence ID" value="NZ_JRVC01000023.1"/>
</dbReference>
<dbReference type="PATRIC" id="fig|48936.3.peg.3918"/>
<gene>
    <name evidence="1" type="ORF">NJ75_03883</name>
</gene>